<keyword evidence="1" id="KW-0805">Transcription regulation</keyword>
<evidence type="ECO:0000256" key="3">
    <source>
        <dbReference type="ARBA" id="ARBA00023163"/>
    </source>
</evidence>
<dbReference type="CDD" id="cd01392">
    <property type="entry name" value="HTH_LacI"/>
    <property type="match status" value="1"/>
</dbReference>
<sequence length="347" mass="37333">MSTPPEGLSREGTPANMADVAARAGVSIATVSRALRDLPGVGQETRDRIRAIADELSYVVSPEASRLARRETGRVAVVVPRADVWFYSAMLAGLEARLRQAGLDVLVYQVDGVTARSTFFRDLPSRRKVDAVVLVAMPVLAEEEKRLDLMGAEVVVAGGRLRDCPHVRVDDHEVARLAVGHLLDLGHRRIALVRTSDTEGTRWSADVERVRGFRDTLAAAGCPLPEEYVVTRPFGVRAGADGVDALLDLPERPTAVFAYSDELAVAALQRLRERGVDAPREMSVVGVDGHPLAELFDLTTVDQGVAAQATSTAELVVALLRGDRPERSTVLPSRLVVRGTTAAPLDG</sequence>
<dbReference type="RefSeq" id="WP_343916022.1">
    <property type="nucleotide sequence ID" value="NZ_BAAAJT010000002.1"/>
</dbReference>
<dbReference type="PROSITE" id="PS00356">
    <property type="entry name" value="HTH_LACI_1"/>
    <property type="match status" value="1"/>
</dbReference>
<dbReference type="Gene3D" id="3.40.50.2300">
    <property type="match status" value="2"/>
</dbReference>
<dbReference type="InterPro" id="IPR010982">
    <property type="entry name" value="Lambda_DNA-bd_dom_sf"/>
</dbReference>
<reference evidence="6" key="1">
    <citation type="journal article" date="2019" name="Int. J. Syst. Evol. Microbiol.">
        <title>The Global Catalogue of Microorganisms (GCM) 10K type strain sequencing project: providing services to taxonomists for standard genome sequencing and annotation.</title>
        <authorList>
            <consortium name="The Broad Institute Genomics Platform"/>
            <consortium name="The Broad Institute Genome Sequencing Center for Infectious Disease"/>
            <person name="Wu L."/>
            <person name="Ma J."/>
        </authorList>
    </citation>
    <scope>NUCLEOTIDE SEQUENCE [LARGE SCALE GENOMIC DNA]</scope>
    <source>
        <strain evidence="6">CGMCC 1.12477</strain>
    </source>
</reference>
<dbReference type="EMBL" id="JBHUGD010000003">
    <property type="protein sequence ID" value="MFD1946113.1"/>
    <property type="molecule type" value="Genomic_DNA"/>
</dbReference>
<name>A0ABW4THR8_9ACTN</name>
<dbReference type="SUPFAM" id="SSF53822">
    <property type="entry name" value="Periplasmic binding protein-like I"/>
    <property type="match status" value="1"/>
</dbReference>
<accession>A0ABW4THR8</accession>
<dbReference type="InterPro" id="IPR046335">
    <property type="entry name" value="LacI/GalR-like_sensor"/>
</dbReference>
<evidence type="ECO:0000256" key="1">
    <source>
        <dbReference type="ARBA" id="ARBA00023015"/>
    </source>
</evidence>
<keyword evidence="3" id="KW-0804">Transcription</keyword>
<evidence type="ECO:0000313" key="6">
    <source>
        <dbReference type="Proteomes" id="UP001597351"/>
    </source>
</evidence>
<keyword evidence="2 5" id="KW-0238">DNA-binding</keyword>
<dbReference type="CDD" id="cd06267">
    <property type="entry name" value="PBP1_LacI_sugar_binding-like"/>
    <property type="match status" value="1"/>
</dbReference>
<evidence type="ECO:0000313" key="5">
    <source>
        <dbReference type="EMBL" id="MFD1946113.1"/>
    </source>
</evidence>
<dbReference type="SMART" id="SM00354">
    <property type="entry name" value="HTH_LACI"/>
    <property type="match status" value="1"/>
</dbReference>
<dbReference type="Pfam" id="PF00356">
    <property type="entry name" value="LacI"/>
    <property type="match status" value="1"/>
</dbReference>
<gene>
    <name evidence="5" type="ORF">ACFSDE_04875</name>
</gene>
<comment type="caution">
    <text evidence="5">The sequence shown here is derived from an EMBL/GenBank/DDBJ whole genome shotgun (WGS) entry which is preliminary data.</text>
</comment>
<protein>
    <submittedName>
        <fullName evidence="5">LacI family DNA-binding transcriptional regulator</fullName>
    </submittedName>
</protein>
<dbReference type="Gene3D" id="1.10.260.40">
    <property type="entry name" value="lambda repressor-like DNA-binding domains"/>
    <property type="match status" value="1"/>
</dbReference>
<proteinExistence type="predicted"/>
<dbReference type="SUPFAM" id="SSF47413">
    <property type="entry name" value="lambda repressor-like DNA-binding domains"/>
    <property type="match status" value="1"/>
</dbReference>
<evidence type="ECO:0000259" key="4">
    <source>
        <dbReference type="PROSITE" id="PS50932"/>
    </source>
</evidence>
<dbReference type="InterPro" id="IPR028082">
    <property type="entry name" value="Peripla_BP_I"/>
</dbReference>
<dbReference type="Pfam" id="PF13377">
    <property type="entry name" value="Peripla_BP_3"/>
    <property type="match status" value="1"/>
</dbReference>
<feature type="domain" description="HTH lacI-type" evidence="4">
    <location>
        <begin position="15"/>
        <end position="69"/>
    </location>
</feature>
<dbReference type="InterPro" id="IPR000843">
    <property type="entry name" value="HTH_LacI"/>
</dbReference>
<dbReference type="PANTHER" id="PTHR30146:SF109">
    <property type="entry name" value="HTH-TYPE TRANSCRIPTIONAL REGULATOR GALS"/>
    <property type="match status" value="1"/>
</dbReference>
<evidence type="ECO:0000256" key="2">
    <source>
        <dbReference type="ARBA" id="ARBA00023125"/>
    </source>
</evidence>
<dbReference type="PANTHER" id="PTHR30146">
    <property type="entry name" value="LACI-RELATED TRANSCRIPTIONAL REPRESSOR"/>
    <property type="match status" value="1"/>
</dbReference>
<organism evidence="5 6">
    <name type="scientific">Nocardioides aestuarii</name>
    <dbReference type="NCBI Taxonomy" id="252231"/>
    <lineage>
        <taxon>Bacteria</taxon>
        <taxon>Bacillati</taxon>
        <taxon>Actinomycetota</taxon>
        <taxon>Actinomycetes</taxon>
        <taxon>Propionibacteriales</taxon>
        <taxon>Nocardioidaceae</taxon>
        <taxon>Nocardioides</taxon>
    </lineage>
</organism>
<dbReference type="PROSITE" id="PS50932">
    <property type="entry name" value="HTH_LACI_2"/>
    <property type="match status" value="1"/>
</dbReference>
<keyword evidence="6" id="KW-1185">Reference proteome</keyword>
<dbReference type="GO" id="GO:0003677">
    <property type="term" value="F:DNA binding"/>
    <property type="evidence" value="ECO:0007669"/>
    <property type="project" value="UniProtKB-KW"/>
</dbReference>
<dbReference type="Proteomes" id="UP001597351">
    <property type="component" value="Unassembled WGS sequence"/>
</dbReference>